<dbReference type="WBParaSite" id="ACRNAN_Path_1029.g3944.t1">
    <property type="protein sequence ID" value="ACRNAN_Path_1029.g3944.t1"/>
    <property type="gene ID" value="ACRNAN_Path_1029.g3944"/>
</dbReference>
<protein>
    <submittedName>
        <fullName evidence="2">Uncharacterized protein</fullName>
    </submittedName>
</protein>
<name>A0A914BUL2_9BILA</name>
<reference evidence="2" key="1">
    <citation type="submission" date="2022-11" db="UniProtKB">
        <authorList>
            <consortium name="WormBaseParasite"/>
        </authorList>
    </citation>
    <scope>IDENTIFICATION</scope>
</reference>
<organism evidence="1 2">
    <name type="scientific">Acrobeloides nanus</name>
    <dbReference type="NCBI Taxonomy" id="290746"/>
    <lineage>
        <taxon>Eukaryota</taxon>
        <taxon>Metazoa</taxon>
        <taxon>Ecdysozoa</taxon>
        <taxon>Nematoda</taxon>
        <taxon>Chromadorea</taxon>
        <taxon>Rhabditida</taxon>
        <taxon>Tylenchina</taxon>
        <taxon>Cephalobomorpha</taxon>
        <taxon>Cephaloboidea</taxon>
        <taxon>Cephalobidae</taxon>
        <taxon>Acrobeloides</taxon>
    </lineage>
</organism>
<dbReference type="AlphaFoldDB" id="A0A914BUL2"/>
<accession>A0A914BUL2</accession>
<keyword evidence="1" id="KW-1185">Reference proteome</keyword>
<sequence>MVFTVSTRTLSISLKLGQGVDVANVDVTDADVIDVDVTDAGIDITVVDVTDVYVTDNYVAKGTPLPRTTYVTFVYYYAAT</sequence>
<evidence type="ECO:0000313" key="2">
    <source>
        <dbReference type="WBParaSite" id="ACRNAN_Path_1029.g3944.t1"/>
    </source>
</evidence>
<proteinExistence type="predicted"/>
<evidence type="ECO:0000313" key="1">
    <source>
        <dbReference type="Proteomes" id="UP000887540"/>
    </source>
</evidence>
<dbReference type="Proteomes" id="UP000887540">
    <property type="component" value="Unplaced"/>
</dbReference>